<accession>A0A1W1HB56</accession>
<dbReference type="InterPro" id="IPR017896">
    <property type="entry name" value="4Fe4S_Fe-S-bd"/>
</dbReference>
<dbReference type="Pfam" id="PF00037">
    <property type="entry name" value="Fer4"/>
    <property type="match status" value="2"/>
</dbReference>
<dbReference type="CDD" id="cd03110">
    <property type="entry name" value="SIMIBI_bact_arch"/>
    <property type="match status" value="1"/>
</dbReference>
<evidence type="ECO:0000313" key="6">
    <source>
        <dbReference type="Proteomes" id="UP000191931"/>
    </source>
</evidence>
<keyword evidence="2" id="KW-0408">Iron</keyword>
<dbReference type="SUPFAM" id="SSF54862">
    <property type="entry name" value="4Fe-4S ferredoxins"/>
    <property type="match status" value="1"/>
</dbReference>
<dbReference type="InterPro" id="IPR002586">
    <property type="entry name" value="CobQ/CobB/MinD/ParA_Nub-bd_dom"/>
</dbReference>
<evidence type="ECO:0000256" key="3">
    <source>
        <dbReference type="ARBA" id="ARBA00023014"/>
    </source>
</evidence>
<dbReference type="OrthoDB" id="9778602at2"/>
<dbReference type="AlphaFoldDB" id="A0A1W1HB56"/>
<keyword evidence="1" id="KW-0479">Metal-binding</keyword>
<dbReference type="Pfam" id="PF01656">
    <property type="entry name" value="CbiA"/>
    <property type="match status" value="1"/>
</dbReference>
<dbReference type="RefSeq" id="WP_080806827.1">
    <property type="nucleotide sequence ID" value="NZ_LT828555.1"/>
</dbReference>
<dbReference type="EMBL" id="FWEV01000106">
    <property type="protein sequence ID" value="SLM29710.1"/>
    <property type="molecule type" value="Genomic_DNA"/>
</dbReference>
<evidence type="ECO:0000256" key="2">
    <source>
        <dbReference type="ARBA" id="ARBA00023004"/>
    </source>
</evidence>
<keyword evidence="3" id="KW-0411">Iron-sulfur</keyword>
<evidence type="ECO:0000256" key="1">
    <source>
        <dbReference type="ARBA" id="ARBA00022723"/>
    </source>
</evidence>
<dbReference type="SUPFAM" id="SSF52540">
    <property type="entry name" value="P-loop containing nucleoside triphosphate hydrolases"/>
    <property type="match status" value="1"/>
</dbReference>
<dbReference type="Gene3D" id="3.30.70.20">
    <property type="match status" value="2"/>
</dbReference>
<dbReference type="PROSITE" id="PS00198">
    <property type="entry name" value="4FE4S_FER_1"/>
    <property type="match status" value="1"/>
</dbReference>
<sequence>MKELTVISGKGGTGKTSVTASLATLAPNRIVIDADVDAANLFLTLEHEVLEKESFEGGHKAMIDEALCTRCGECLERCQFDAVSEVPDNHDAVSNISGEADTASKGSGTVHTVSDKSGKFVIDPVSCEGCGVCVHFCPADAISFERQICGEKYISKTANGPMIHARLGIAEENSGLLVSQLRQKAKEMAIKEKIPMIITDGPPGIGCPVIASVSNADAVLIVTEPTQSGMHDMARVKKLADQMNAAVYLCVNKADLNPEATDEIKKFCHENGISFAGEIPFDRDVIESMKAGKSLVTFSQGPASVAVKNVWQNVLSFMEKRMDRLT</sequence>
<dbReference type="PANTHER" id="PTHR43534">
    <property type="entry name" value="MIND SUPERFAMILY P-LOOP ATPASE CONTAINING AN INSERTED FERREDOXIN DOMAIN"/>
    <property type="match status" value="1"/>
</dbReference>
<evidence type="ECO:0000313" key="5">
    <source>
        <dbReference type="EMBL" id="SLM29710.1"/>
    </source>
</evidence>
<dbReference type="Proteomes" id="UP000191931">
    <property type="component" value="Unassembled WGS sequence"/>
</dbReference>
<evidence type="ECO:0000259" key="4">
    <source>
        <dbReference type="PROSITE" id="PS51379"/>
    </source>
</evidence>
<protein>
    <submittedName>
        <fullName evidence="5">Ferredoxin (Iron-sulfur cluster-binding protein)</fullName>
    </submittedName>
</protein>
<name>A0A1W1HB56_9BACT</name>
<proteinExistence type="predicted"/>
<dbReference type="InterPro" id="IPR017900">
    <property type="entry name" value="4Fe4S_Fe_S_CS"/>
</dbReference>
<dbReference type="PANTHER" id="PTHR43534:SF1">
    <property type="entry name" value="4FE-4S CLUSTER CONTAINING PARA FAMILY ATPASE PROTEIN"/>
    <property type="match status" value="1"/>
</dbReference>
<feature type="domain" description="4Fe-4S ferredoxin-type" evidence="4">
    <location>
        <begin position="118"/>
        <end position="147"/>
    </location>
</feature>
<dbReference type="InterPro" id="IPR027417">
    <property type="entry name" value="P-loop_NTPase"/>
</dbReference>
<keyword evidence="6" id="KW-1185">Reference proteome</keyword>
<dbReference type="GO" id="GO:0046872">
    <property type="term" value="F:metal ion binding"/>
    <property type="evidence" value="ECO:0007669"/>
    <property type="project" value="UniProtKB-KW"/>
</dbReference>
<dbReference type="Gene3D" id="3.40.50.300">
    <property type="entry name" value="P-loop containing nucleotide triphosphate hydrolases"/>
    <property type="match status" value="1"/>
</dbReference>
<dbReference type="GO" id="GO:0051536">
    <property type="term" value="F:iron-sulfur cluster binding"/>
    <property type="evidence" value="ECO:0007669"/>
    <property type="project" value="UniProtKB-KW"/>
</dbReference>
<feature type="domain" description="4Fe-4S ferredoxin-type" evidence="4">
    <location>
        <begin position="59"/>
        <end position="88"/>
    </location>
</feature>
<organism evidence="5 6">
    <name type="scientific">Desulfamplus magnetovallimortis</name>
    <dbReference type="NCBI Taxonomy" id="1246637"/>
    <lineage>
        <taxon>Bacteria</taxon>
        <taxon>Pseudomonadati</taxon>
        <taxon>Thermodesulfobacteriota</taxon>
        <taxon>Desulfobacteria</taxon>
        <taxon>Desulfobacterales</taxon>
        <taxon>Desulfobacteraceae</taxon>
        <taxon>Desulfamplus</taxon>
    </lineage>
</organism>
<dbReference type="STRING" id="1246637.MTBBW1_1940037"/>
<reference evidence="5 6" key="1">
    <citation type="submission" date="2017-03" db="EMBL/GenBank/DDBJ databases">
        <authorList>
            <person name="Afonso C.L."/>
            <person name="Miller P.J."/>
            <person name="Scott M.A."/>
            <person name="Spackman E."/>
            <person name="Goraichik I."/>
            <person name="Dimitrov K.M."/>
            <person name="Suarez D.L."/>
            <person name="Swayne D.E."/>
        </authorList>
    </citation>
    <scope>NUCLEOTIDE SEQUENCE [LARGE SCALE GENOMIC DNA]</scope>
    <source>
        <strain evidence="5">PRJEB14757</strain>
    </source>
</reference>
<gene>
    <name evidence="5" type="ORF">MTBBW1_1940037</name>
</gene>
<dbReference type="PROSITE" id="PS51379">
    <property type="entry name" value="4FE4S_FER_2"/>
    <property type="match status" value="2"/>
</dbReference>